<evidence type="ECO:0000256" key="4">
    <source>
        <dbReference type="ARBA" id="ARBA00004760"/>
    </source>
</evidence>
<evidence type="ECO:0000256" key="11">
    <source>
        <dbReference type="ARBA" id="ARBA00022898"/>
    </source>
</evidence>
<evidence type="ECO:0000256" key="5">
    <source>
        <dbReference type="ARBA" id="ARBA00004991"/>
    </source>
</evidence>
<dbReference type="GO" id="GO:0030170">
    <property type="term" value="F:pyridoxal phosphate binding"/>
    <property type="evidence" value="ECO:0007669"/>
    <property type="project" value="InterPro"/>
</dbReference>
<evidence type="ECO:0000259" key="20">
    <source>
        <dbReference type="Pfam" id="PF00155"/>
    </source>
</evidence>
<reference evidence="21" key="1">
    <citation type="submission" date="2021-01" db="EMBL/GenBank/DDBJ databases">
        <authorList>
            <person name="Li R."/>
            <person name="Bekaert M."/>
        </authorList>
    </citation>
    <scope>NUCLEOTIDE SEQUENCE</scope>
    <source>
        <strain evidence="21">Farmed</strain>
    </source>
</reference>
<dbReference type="GO" id="GO:0005783">
    <property type="term" value="C:endoplasmic reticulum"/>
    <property type="evidence" value="ECO:0007669"/>
    <property type="project" value="UniProtKB-SubCell"/>
</dbReference>
<evidence type="ECO:0000256" key="15">
    <source>
        <dbReference type="ARBA" id="ARBA00023136"/>
    </source>
</evidence>
<dbReference type="SUPFAM" id="SSF53383">
    <property type="entry name" value="PLP-dependent transferases"/>
    <property type="match status" value="1"/>
</dbReference>
<evidence type="ECO:0000256" key="18">
    <source>
        <dbReference type="RuleBase" id="RU003693"/>
    </source>
</evidence>
<gene>
    <name evidence="21" type="ORF">SPHA_63917</name>
</gene>
<dbReference type="EC" id="2.3.1.50" evidence="7"/>
<evidence type="ECO:0000256" key="14">
    <source>
        <dbReference type="ARBA" id="ARBA00023098"/>
    </source>
</evidence>
<evidence type="ECO:0000313" key="21">
    <source>
        <dbReference type="EMBL" id="CAE1312683.1"/>
    </source>
</evidence>
<keyword evidence="13 19" id="KW-1133">Transmembrane helix</keyword>
<dbReference type="InterPro" id="IPR050087">
    <property type="entry name" value="AON_synthase_class-II"/>
</dbReference>
<evidence type="ECO:0000256" key="8">
    <source>
        <dbReference type="ARBA" id="ARBA00022679"/>
    </source>
</evidence>
<dbReference type="GO" id="GO:0046512">
    <property type="term" value="P:sphingosine biosynthetic process"/>
    <property type="evidence" value="ECO:0007669"/>
    <property type="project" value="TreeGrafter"/>
</dbReference>
<keyword evidence="11 18" id="KW-0663">Pyridoxal phosphate</keyword>
<dbReference type="Proteomes" id="UP000597762">
    <property type="component" value="Unassembled WGS sequence"/>
</dbReference>
<evidence type="ECO:0000256" key="16">
    <source>
        <dbReference type="ARBA" id="ARBA00023315"/>
    </source>
</evidence>
<keyword evidence="15 19" id="KW-0472">Membrane</keyword>
<dbReference type="PROSITE" id="PS00599">
    <property type="entry name" value="AA_TRANSFER_CLASS_2"/>
    <property type="match status" value="1"/>
</dbReference>
<evidence type="ECO:0000256" key="6">
    <source>
        <dbReference type="ARBA" id="ARBA00008392"/>
    </source>
</evidence>
<feature type="domain" description="Aminotransferase class I/classII large" evidence="20">
    <location>
        <begin position="235"/>
        <end position="593"/>
    </location>
</feature>
<keyword evidence="8 21" id="KW-0808">Transferase</keyword>
<comment type="cofactor">
    <cofactor evidence="1 18">
        <name>pyridoxal 5'-phosphate</name>
        <dbReference type="ChEBI" id="CHEBI:597326"/>
    </cofactor>
</comment>
<evidence type="ECO:0000256" key="17">
    <source>
        <dbReference type="ARBA" id="ARBA00048528"/>
    </source>
</evidence>
<evidence type="ECO:0000256" key="3">
    <source>
        <dbReference type="ARBA" id="ARBA00004370"/>
    </source>
</evidence>
<comment type="catalytic activity">
    <reaction evidence="17">
        <text>L-serine + hexadecanoyl-CoA + H(+) = 3-oxosphinganine + CO2 + CoA</text>
        <dbReference type="Rhea" id="RHEA:14761"/>
        <dbReference type="ChEBI" id="CHEBI:15378"/>
        <dbReference type="ChEBI" id="CHEBI:16526"/>
        <dbReference type="ChEBI" id="CHEBI:33384"/>
        <dbReference type="ChEBI" id="CHEBI:57287"/>
        <dbReference type="ChEBI" id="CHEBI:57379"/>
        <dbReference type="ChEBI" id="CHEBI:58299"/>
        <dbReference type="EC" id="2.3.1.50"/>
    </reaction>
</comment>
<keyword evidence="16 21" id="KW-0012">Acyltransferase</keyword>
<evidence type="ECO:0000256" key="9">
    <source>
        <dbReference type="ARBA" id="ARBA00022692"/>
    </source>
</evidence>
<dbReference type="GO" id="GO:0016020">
    <property type="term" value="C:membrane"/>
    <property type="evidence" value="ECO:0007669"/>
    <property type="project" value="UniProtKB-SubCell"/>
</dbReference>
<evidence type="ECO:0000256" key="1">
    <source>
        <dbReference type="ARBA" id="ARBA00001933"/>
    </source>
</evidence>
<comment type="pathway">
    <text evidence="5">Sphingolipid metabolism.</text>
</comment>
<dbReference type="InterPro" id="IPR015422">
    <property type="entry name" value="PyrdxlP-dep_Trfase_small"/>
</dbReference>
<organism evidence="21 22">
    <name type="scientific">Acanthosepion pharaonis</name>
    <name type="common">Pharaoh cuttlefish</name>
    <name type="synonym">Sepia pharaonis</name>
    <dbReference type="NCBI Taxonomy" id="158019"/>
    <lineage>
        <taxon>Eukaryota</taxon>
        <taxon>Metazoa</taxon>
        <taxon>Spiralia</taxon>
        <taxon>Lophotrochozoa</taxon>
        <taxon>Mollusca</taxon>
        <taxon>Cephalopoda</taxon>
        <taxon>Coleoidea</taxon>
        <taxon>Decapodiformes</taxon>
        <taxon>Sepiida</taxon>
        <taxon>Sepiina</taxon>
        <taxon>Sepiidae</taxon>
        <taxon>Acanthosepion</taxon>
    </lineage>
</organism>
<dbReference type="InterPro" id="IPR001917">
    <property type="entry name" value="Aminotrans_II_pyridoxalP_BS"/>
</dbReference>
<accession>A0A812DWV6</accession>
<evidence type="ECO:0000256" key="19">
    <source>
        <dbReference type="SAM" id="Phobius"/>
    </source>
</evidence>
<dbReference type="PANTHER" id="PTHR13693">
    <property type="entry name" value="CLASS II AMINOTRANSFERASE/8-AMINO-7-OXONONANOATE SYNTHASE"/>
    <property type="match status" value="1"/>
</dbReference>
<dbReference type="Gene3D" id="3.90.1150.10">
    <property type="entry name" value="Aspartate Aminotransferase, domain 1"/>
    <property type="match status" value="1"/>
</dbReference>
<dbReference type="FunFam" id="3.40.640.10:FF:000047">
    <property type="entry name" value="serine palmitoyltransferase 2 isoform X1"/>
    <property type="match status" value="1"/>
</dbReference>
<proteinExistence type="inferred from homology"/>
<dbReference type="InterPro" id="IPR015421">
    <property type="entry name" value="PyrdxlP-dep_Trfase_major"/>
</dbReference>
<sequence>MLTQREKTTTVTMPLPSPPRFQTFAYQFLLLSRLTFSPSLFILFFSPSRFLRNTRAAVHWLFFLFCLSRSSPGGWATMASTRATAVDGDQIKKPQHKNGKTNGFNIAKNGHSTTSNGLAETYKKDFYESFEATPLIAAILTYMSYILLTLVGHFRECMRYYGLEKFHVQDEPKKEGFVPLYQSWESFYTRNLYRRISDCWNRPVATVPGAEIDILERVSPDHGWNYKLTGNKIRVMNFGSYNYLGFGENTGKCTDEVEVVIGTHGIGSCASRHGLGYLDIHRELDLLVADFLGTEAAVTFPMGFATNSMNIPCLVGKGCLIISDELNHASLVLGARLSGSNIRVFKHNNMVDLERILKQAVIEGQPRTHRPWKKILIVIEGIYSMEGSICRLPEVIHLKKKYKAYLYLDEAHSIGAIGTHGRGVCEYFGINPRDVDIMMGTFTKSFASAGGYIGGSKDLINHLRLNSHSTMYSSCMSPPVAQQIISTIKIISGADGTKEGQKRIAQLKWNVRYFRRRLNELNVIVYGNKDSPVVPILLYMPSNIAEFARKTLEKGLGVVVVGFPATPIIESRARFCLSASHNKEMLDRAIDIIDEVANHLGIKYSTKKMPIFSEDEVELIK</sequence>
<comment type="caution">
    <text evidence="21">The sequence shown here is derived from an EMBL/GenBank/DDBJ whole genome shotgun (WGS) entry which is preliminary data.</text>
</comment>
<dbReference type="InterPro" id="IPR004839">
    <property type="entry name" value="Aminotransferase_I/II_large"/>
</dbReference>
<dbReference type="Pfam" id="PF00155">
    <property type="entry name" value="Aminotran_1_2"/>
    <property type="match status" value="1"/>
</dbReference>
<feature type="transmembrane region" description="Helical" evidence="19">
    <location>
        <begin position="132"/>
        <end position="151"/>
    </location>
</feature>
<dbReference type="PANTHER" id="PTHR13693:SF3">
    <property type="entry name" value="LD36009P"/>
    <property type="match status" value="1"/>
</dbReference>
<dbReference type="InterPro" id="IPR015424">
    <property type="entry name" value="PyrdxlP-dep_Trfase"/>
</dbReference>
<dbReference type="CDD" id="cd06454">
    <property type="entry name" value="KBL_like"/>
    <property type="match status" value="1"/>
</dbReference>
<dbReference type="AlphaFoldDB" id="A0A812DWV6"/>
<keyword evidence="10" id="KW-0256">Endoplasmic reticulum</keyword>
<dbReference type="GO" id="GO:0046513">
    <property type="term" value="P:ceramide biosynthetic process"/>
    <property type="evidence" value="ECO:0007669"/>
    <property type="project" value="TreeGrafter"/>
</dbReference>
<keyword evidence="14" id="KW-0443">Lipid metabolism</keyword>
<dbReference type="EMBL" id="CAHIKZ030004595">
    <property type="protein sequence ID" value="CAE1312683.1"/>
    <property type="molecule type" value="Genomic_DNA"/>
</dbReference>
<feature type="transmembrane region" description="Helical" evidence="19">
    <location>
        <begin position="24"/>
        <end position="45"/>
    </location>
</feature>
<evidence type="ECO:0000256" key="2">
    <source>
        <dbReference type="ARBA" id="ARBA00004240"/>
    </source>
</evidence>
<keyword evidence="12" id="KW-0746">Sphingolipid metabolism</keyword>
<comment type="similarity">
    <text evidence="6 18">Belongs to the class-II pyridoxal-phosphate-dependent aminotransferase family.</text>
</comment>
<evidence type="ECO:0000256" key="7">
    <source>
        <dbReference type="ARBA" id="ARBA00013220"/>
    </source>
</evidence>
<dbReference type="OrthoDB" id="65434at2759"/>
<dbReference type="Gene3D" id="3.40.640.10">
    <property type="entry name" value="Type I PLP-dependent aspartate aminotransferase-like (Major domain)"/>
    <property type="match status" value="1"/>
</dbReference>
<keyword evidence="22" id="KW-1185">Reference proteome</keyword>
<name>A0A812DWV6_ACAPH</name>
<comment type="pathway">
    <text evidence="4">Lipid metabolism; sphingolipid metabolism.</text>
</comment>
<evidence type="ECO:0000313" key="22">
    <source>
        <dbReference type="Proteomes" id="UP000597762"/>
    </source>
</evidence>
<dbReference type="GO" id="GO:0004758">
    <property type="term" value="F:serine C-palmitoyltransferase activity"/>
    <property type="evidence" value="ECO:0007669"/>
    <property type="project" value="UniProtKB-EC"/>
</dbReference>
<evidence type="ECO:0000256" key="13">
    <source>
        <dbReference type="ARBA" id="ARBA00022989"/>
    </source>
</evidence>
<protein>
    <recommendedName>
        <fullName evidence="7">serine C-palmitoyltransferase</fullName>
        <ecNumber evidence="7">2.3.1.50</ecNumber>
    </recommendedName>
</protein>
<evidence type="ECO:0000256" key="12">
    <source>
        <dbReference type="ARBA" id="ARBA00022919"/>
    </source>
</evidence>
<dbReference type="GO" id="GO:0017059">
    <property type="term" value="C:serine palmitoyltransferase complex"/>
    <property type="evidence" value="ECO:0007669"/>
    <property type="project" value="TreeGrafter"/>
</dbReference>
<evidence type="ECO:0000256" key="10">
    <source>
        <dbReference type="ARBA" id="ARBA00022824"/>
    </source>
</evidence>
<keyword evidence="9 19" id="KW-0812">Transmembrane</keyword>
<comment type="subcellular location">
    <subcellularLocation>
        <location evidence="2">Endoplasmic reticulum</location>
    </subcellularLocation>
    <subcellularLocation>
        <location evidence="3">Membrane</location>
    </subcellularLocation>
</comment>